<dbReference type="InterPro" id="IPR036028">
    <property type="entry name" value="SH3-like_dom_sf"/>
</dbReference>
<evidence type="ECO:0000256" key="4">
    <source>
        <dbReference type="PROSITE-ProRule" id="PRU00023"/>
    </source>
</evidence>
<dbReference type="Proteomes" id="UP000095284">
    <property type="component" value="Unplaced"/>
</dbReference>
<protein>
    <submittedName>
        <fullName evidence="10">ANK_REP_REGION domain-containing protein</fullName>
    </submittedName>
</protein>
<dbReference type="PROSITE" id="PS50002">
    <property type="entry name" value="SH3"/>
    <property type="match status" value="1"/>
</dbReference>
<feature type="repeat" description="ANK" evidence="4">
    <location>
        <begin position="126"/>
        <end position="158"/>
    </location>
</feature>
<dbReference type="SMART" id="SM00248">
    <property type="entry name" value="ANK"/>
    <property type="match status" value="6"/>
</dbReference>
<feature type="domain" description="SH3" evidence="7">
    <location>
        <begin position="293"/>
        <end position="358"/>
    </location>
</feature>
<dbReference type="InterPro" id="IPR036770">
    <property type="entry name" value="Ankyrin_rpt-contain_sf"/>
</dbReference>
<dbReference type="PANTHER" id="PTHR24174:SF16">
    <property type="entry name" value="CASKIN-2"/>
    <property type="match status" value="1"/>
</dbReference>
<evidence type="ECO:0000313" key="9">
    <source>
        <dbReference type="Proteomes" id="UP000095284"/>
    </source>
</evidence>
<reference evidence="10" key="1">
    <citation type="submission" date="2016-11" db="UniProtKB">
        <authorList>
            <consortium name="WormBaseParasite"/>
        </authorList>
    </citation>
    <scope>IDENTIFICATION</scope>
</reference>
<feature type="region of interest" description="Disordered" evidence="6">
    <location>
        <begin position="472"/>
        <end position="510"/>
    </location>
</feature>
<feature type="region of interest" description="Disordered" evidence="6">
    <location>
        <begin position="428"/>
        <end position="449"/>
    </location>
</feature>
<organism evidence="9 10">
    <name type="scientific">Bursaphelenchus xylophilus</name>
    <name type="common">Pinewood nematode worm</name>
    <name type="synonym">Aphelenchoides xylophilus</name>
    <dbReference type="NCBI Taxonomy" id="6326"/>
    <lineage>
        <taxon>Eukaryota</taxon>
        <taxon>Metazoa</taxon>
        <taxon>Ecdysozoa</taxon>
        <taxon>Nematoda</taxon>
        <taxon>Chromadorea</taxon>
        <taxon>Rhabditida</taxon>
        <taxon>Tylenchina</taxon>
        <taxon>Tylenchomorpha</taxon>
        <taxon>Aphelenchoidea</taxon>
        <taxon>Aphelenchoididae</taxon>
        <taxon>Bursaphelenchus</taxon>
    </lineage>
</organism>
<evidence type="ECO:0000256" key="2">
    <source>
        <dbReference type="ARBA" id="ARBA00022737"/>
    </source>
</evidence>
<evidence type="ECO:0000313" key="10">
    <source>
        <dbReference type="WBParaSite" id="BXY_1617100.1"/>
    </source>
</evidence>
<evidence type="ECO:0000256" key="6">
    <source>
        <dbReference type="SAM" id="MobiDB-lite"/>
    </source>
</evidence>
<evidence type="ECO:0000256" key="1">
    <source>
        <dbReference type="ARBA" id="ARBA00022443"/>
    </source>
</evidence>
<dbReference type="Gene3D" id="1.10.150.50">
    <property type="entry name" value="Transcription Factor, Ets-1"/>
    <property type="match status" value="2"/>
</dbReference>
<feature type="repeat" description="ANK" evidence="4">
    <location>
        <begin position="230"/>
        <end position="262"/>
    </location>
</feature>
<feature type="domain" description="SAM" evidence="8">
    <location>
        <begin position="566"/>
        <end position="629"/>
    </location>
</feature>
<dbReference type="InterPro" id="IPR013761">
    <property type="entry name" value="SAM/pointed_sf"/>
</dbReference>
<dbReference type="SUPFAM" id="SSF47769">
    <property type="entry name" value="SAM/Pointed domain"/>
    <property type="match status" value="2"/>
</dbReference>
<feature type="compositionally biased region" description="Low complexity" evidence="6">
    <location>
        <begin position="487"/>
        <end position="506"/>
    </location>
</feature>
<dbReference type="InterPro" id="IPR001660">
    <property type="entry name" value="SAM"/>
</dbReference>
<dbReference type="Gene3D" id="1.25.40.20">
    <property type="entry name" value="Ankyrin repeat-containing domain"/>
    <property type="match status" value="2"/>
</dbReference>
<dbReference type="PROSITE" id="PS50105">
    <property type="entry name" value="SAM_DOMAIN"/>
    <property type="match status" value="2"/>
</dbReference>
<feature type="region of interest" description="Disordered" evidence="6">
    <location>
        <begin position="515"/>
        <end position="534"/>
    </location>
</feature>
<dbReference type="SMART" id="SM00454">
    <property type="entry name" value="SAM"/>
    <property type="match status" value="2"/>
</dbReference>
<dbReference type="WBParaSite" id="BXY_1617100.1">
    <property type="protein sequence ID" value="BXY_1617100.1"/>
    <property type="gene ID" value="BXY_1617100"/>
</dbReference>
<dbReference type="eggNOG" id="KOG4384">
    <property type="taxonomic scope" value="Eukaryota"/>
</dbReference>
<evidence type="ECO:0000259" key="8">
    <source>
        <dbReference type="PROSITE" id="PS50105"/>
    </source>
</evidence>
<feature type="region of interest" description="Disordered" evidence="6">
    <location>
        <begin position="363"/>
        <end position="382"/>
    </location>
</feature>
<dbReference type="PROSITE" id="PS50297">
    <property type="entry name" value="ANK_REP_REGION"/>
    <property type="match status" value="3"/>
</dbReference>
<dbReference type="PANTHER" id="PTHR24174">
    <property type="entry name" value="ANKYRIN REPEAT AND STERILE ALPHA MOTIF DOMAIN-CONTAINING PROTEIN 1"/>
    <property type="match status" value="1"/>
</dbReference>
<dbReference type="PROSITE" id="PS50088">
    <property type="entry name" value="ANK_REPEAT"/>
    <property type="match status" value="4"/>
</dbReference>
<evidence type="ECO:0000256" key="3">
    <source>
        <dbReference type="ARBA" id="ARBA00023043"/>
    </source>
</evidence>
<dbReference type="Gene3D" id="2.30.30.40">
    <property type="entry name" value="SH3 Domains"/>
    <property type="match status" value="1"/>
</dbReference>
<name>A0A1I7ST03_BURXY</name>
<accession>A0A1I7ST03</accession>
<keyword evidence="2" id="KW-0677">Repeat</keyword>
<keyword evidence="3 4" id="KW-0040">ANK repeat</keyword>
<keyword evidence="1 5" id="KW-0728">SH3 domain</keyword>
<dbReference type="SUPFAM" id="SSF50044">
    <property type="entry name" value="SH3-domain"/>
    <property type="match status" value="1"/>
</dbReference>
<dbReference type="Pfam" id="PF12796">
    <property type="entry name" value="Ank_2"/>
    <property type="match status" value="2"/>
</dbReference>
<dbReference type="InterPro" id="IPR033635">
    <property type="entry name" value="ANKS1/Caskin"/>
</dbReference>
<evidence type="ECO:0000256" key="5">
    <source>
        <dbReference type="PROSITE-ProRule" id="PRU00192"/>
    </source>
</evidence>
<feature type="domain" description="SAM" evidence="8">
    <location>
        <begin position="645"/>
        <end position="701"/>
    </location>
</feature>
<dbReference type="InterPro" id="IPR002110">
    <property type="entry name" value="Ankyrin_rpt"/>
</dbReference>
<sequence length="835" mass="92965">MNTCWDLDEDDTTGMIFDALRSFAAFIPSQRPLSSRNGEYLLSTTISRTKNRDDGFMDSTRHPLHLAVILGNLDRVKSLVNQKVCDVDEEDERGQIALQLAVLSSNSEITQFLIDSGACVDHSDFTQITASHLVAKYNKVDQFNILLKEGADFTLKDKCGKSGFDIACEYGRVAMVLRLIENGVLKSILDRIGKNNQEQTSGLHLAARNGHVEICHHLIEKGFPINLQTQRGSALHEAVEQRHLDIVILLLHRNIDLSIRNRDGLTVLNLYEDLKGYRNSFNVDLSLLLRTHPHRTYAQALIDYQDPLNPVALSLYQHQLIWIIDHSSPVFWKGIVFEEFGYSRSGVFPPEIVCIIDNKQGEMRNPDSSSGHGTASRMTVRRVKRIEAPVVPDLPGMADFNRRSRNFSDGSRKLSNTMGSMFPDLLHSCHSSSSPSSSRAASSCADPSDLASLDAGTLSRCEMNANKSSVLSTFQPNSNYLPERVTSGRNSTGSTSSSQNSSGFESGKYENVASSHSTSSFASNPNDSPSRRCFSVNRQSSSADVYGTLEETYTIDVNEMLAKGISDSEILGEWLEKLGLQQYLSSFILQGFDVSSVSKLIAEDLLALGVTDPRHRKIIHADIQNWNVVDGWPRSVSPTSQSSVWLKAIGLPQYVRLFEIEGYDCMKKVEDLTFEDLEDMGIKKLGHIKRICLALKKLKMCRRKQEQHEYINIAESAIPQHPLNPSVHSSQNFLKNDEWRPKLQIIKTQQILSATPELPRSINGEIMKVGMDPSSLFGHQDFPSSPSDPYSTLPPLPLTARGPLKMKSQDLTRPSTAHLARSSTFCSAPNASNLY</sequence>
<feature type="compositionally biased region" description="Polar residues" evidence="6">
    <location>
        <begin position="366"/>
        <end position="377"/>
    </location>
</feature>
<feature type="repeat" description="ANK" evidence="4">
    <location>
        <begin position="93"/>
        <end position="125"/>
    </location>
</feature>
<dbReference type="SUPFAM" id="SSF48403">
    <property type="entry name" value="Ankyrin repeat"/>
    <property type="match status" value="1"/>
</dbReference>
<feature type="repeat" description="ANK" evidence="4">
    <location>
        <begin position="198"/>
        <end position="230"/>
    </location>
</feature>
<dbReference type="AlphaFoldDB" id="A0A1I7ST03"/>
<proteinExistence type="predicted"/>
<evidence type="ECO:0000259" key="7">
    <source>
        <dbReference type="PROSITE" id="PS50002"/>
    </source>
</evidence>
<dbReference type="Pfam" id="PF00536">
    <property type="entry name" value="SAM_1"/>
    <property type="match status" value="2"/>
</dbReference>
<dbReference type="InterPro" id="IPR001452">
    <property type="entry name" value="SH3_domain"/>
</dbReference>